<keyword evidence="5" id="KW-1185">Reference proteome</keyword>
<evidence type="ECO:0000313" key="5">
    <source>
        <dbReference type="Proteomes" id="UP000887566"/>
    </source>
</evidence>
<keyword evidence="3" id="KW-1133">Transmembrane helix</keyword>
<dbReference type="PANTHER" id="PTHR19143">
    <property type="entry name" value="FIBRINOGEN/TENASCIN/ANGIOPOEITIN"/>
    <property type="match status" value="1"/>
</dbReference>
<reference evidence="6" key="1">
    <citation type="submission" date="2022-11" db="UniProtKB">
        <authorList>
            <consortium name="WormBaseParasite"/>
        </authorList>
    </citation>
    <scope>IDENTIFICATION</scope>
</reference>
<dbReference type="SMART" id="SM00186">
    <property type="entry name" value="FBG"/>
    <property type="match status" value="1"/>
</dbReference>
<dbReference type="InterPro" id="IPR050373">
    <property type="entry name" value="Fibrinogen_C-term_domain"/>
</dbReference>
<protein>
    <submittedName>
        <fullName evidence="6">Fibrinogen C-terminal domain-containing protein</fullName>
    </submittedName>
</protein>
<feature type="compositionally biased region" description="Polar residues" evidence="2">
    <location>
        <begin position="1"/>
        <end position="15"/>
    </location>
</feature>
<dbReference type="InterPro" id="IPR002181">
    <property type="entry name" value="Fibrinogen_a/b/g_C_dom"/>
</dbReference>
<dbReference type="AlphaFoldDB" id="A0A914X2B9"/>
<dbReference type="PROSITE" id="PS00514">
    <property type="entry name" value="FIBRINOGEN_C_1"/>
    <property type="match status" value="1"/>
</dbReference>
<proteinExistence type="predicted"/>
<dbReference type="Gene3D" id="3.90.215.10">
    <property type="entry name" value="Gamma Fibrinogen, chain A, domain 1"/>
    <property type="match status" value="1"/>
</dbReference>
<feature type="region of interest" description="Disordered" evidence="2">
    <location>
        <begin position="1"/>
        <end position="45"/>
    </location>
</feature>
<dbReference type="PROSITE" id="PS51406">
    <property type="entry name" value="FIBRINOGEN_C_2"/>
    <property type="match status" value="1"/>
</dbReference>
<organism evidence="5 6">
    <name type="scientific">Plectus sambesii</name>
    <dbReference type="NCBI Taxonomy" id="2011161"/>
    <lineage>
        <taxon>Eukaryota</taxon>
        <taxon>Metazoa</taxon>
        <taxon>Ecdysozoa</taxon>
        <taxon>Nematoda</taxon>
        <taxon>Chromadorea</taxon>
        <taxon>Plectida</taxon>
        <taxon>Plectina</taxon>
        <taxon>Plectoidea</taxon>
        <taxon>Plectidae</taxon>
        <taxon>Plectus</taxon>
    </lineage>
</organism>
<dbReference type="InterPro" id="IPR014716">
    <property type="entry name" value="Fibrinogen_a/b/g_C_1"/>
</dbReference>
<dbReference type="PANTHER" id="PTHR19143:SF327">
    <property type="entry name" value="FI21813P1-RELATED"/>
    <property type="match status" value="1"/>
</dbReference>
<dbReference type="InterPro" id="IPR036056">
    <property type="entry name" value="Fibrinogen-like_C"/>
</dbReference>
<sequence length="334" mass="37320">MPTNDAFATNGNVTTPEFPRENELHSKWPPSDDNDNQKSLLKKDQPNRTSKKYRWMIALTCAGIVLMLGVILTVIIFSKRNSSVGTQDKIFAETSTASLPNVTGGNLSLPKDCRELHKKNSSLPSGVYTLNPPGIPSFNAYCDMETDGGGWTVFQRRINGDLSFYDKSWNDYKVGFNNGLENNLWLGNDIIHVLSTKDSNVELRIDLWGNRDPHISNSNGHWWEKHYNFFIDDEAHFYTLHLSSSSSGDATTYPGDGISYSNGFYFSTADAIHGAAPLCFSEQQLGGWWMKNCASAALNGKYVPPQWGFGFRWFGGSTTISPVRSRMMLRSAVK</sequence>
<keyword evidence="1" id="KW-1015">Disulfide bond</keyword>
<evidence type="ECO:0000259" key="4">
    <source>
        <dbReference type="PROSITE" id="PS51406"/>
    </source>
</evidence>
<name>A0A914X2B9_9BILA</name>
<accession>A0A914X2B9</accession>
<evidence type="ECO:0000256" key="3">
    <source>
        <dbReference type="SAM" id="Phobius"/>
    </source>
</evidence>
<dbReference type="InterPro" id="IPR020837">
    <property type="entry name" value="Fibrinogen_CS"/>
</dbReference>
<feature type="domain" description="Fibrinogen C-terminal" evidence="4">
    <location>
        <begin position="104"/>
        <end position="333"/>
    </location>
</feature>
<dbReference type="WBParaSite" id="PSAMB.scaffold635size45011.g7544.t1">
    <property type="protein sequence ID" value="PSAMB.scaffold635size45011.g7544.t1"/>
    <property type="gene ID" value="PSAMB.scaffold635size45011.g7544"/>
</dbReference>
<keyword evidence="3" id="KW-0812">Transmembrane</keyword>
<dbReference type="Proteomes" id="UP000887566">
    <property type="component" value="Unplaced"/>
</dbReference>
<dbReference type="Pfam" id="PF00147">
    <property type="entry name" value="Fibrinogen_C"/>
    <property type="match status" value="1"/>
</dbReference>
<evidence type="ECO:0000256" key="2">
    <source>
        <dbReference type="SAM" id="MobiDB-lite"/>
    </source>
</evidence>
<dbReference type="GO" id="GO:0005615">
    <property type="term" value="C:extracellular space"/>
    <property type="evidence" value="ECO:0007669"/>
    <property type="project" value="TreeGrafter"/>
</dbReference>
<evidence type="ECO:0000256" key="1">
    <source>
        <dbReference type="ARBA" id="ARBA00023157"/>
    </source>
</evidence>
<dbReference type="SUPFAM" id="SSF56496">
    <property type="entry name" value="Fibrinogen C-terminal domain-like"/>
    <property type="match status" value="1"/>
</dbReference>
<dbReference type="NCBIfam" id="NF040941">
    <property type="entry name" value="GGGWT_bact"/>
    <property type="match status" value="1"/>
</dbReference>
<keyword evidence="3" id="KW-0472">Membrane</keyword>
<evidence type="ECO:0000313" key="6">
    <source>
        <dbReference type="WBParaSite" id="PSAMB.scaffold635size45011.g7544.t1"/>
    </source>
</evidence>
<feature type="transmembrane region" description="Helical" evidence="3">
    <location>
        <begin position="55"/>
        <end position="77"/>
    </location>
</feature>